<comment type="function">
    <text evidence="1 9">May be involved in fusion of retrograde transport vesicles derived from an endocytic compartment with the Golgi complex.</text>
</comment>
<accession>A0ABD3VJJ2</accession>
<evidence type="ECO:0000256" key="6">
    <source>
        <dbReference type="ARBA" id="ARBA00022989"/>
    </source>
</evidence>
<dbReference type="GO" id="GO:0016020">
    <property type="term" value="C:membrane"/>
    <property type="evidence" value="ECO:0007669"/>
    <property type="project" value="UniProtKB-SubCell"/>
</dbReference>
<keyword evidence="5 9" id="KW-0653">Protein transport</keyword>
<evidence type="ECO:0000256" key="10">
    <source>
        <dbReference type="SAM" id="MobiDB-lite"/>
    </source>
</evidence>
<comment type="similarity">
    <text evidence="8 9">Belongs to the SFT2 family.</text>
</comment>
<evidence type="ECO:0000313" key="11">
    <source>
        <dbReference type="EMBL" id="KAL3861361.1"/>
    </source>
</evidence>
<dbReference type="InterPro" id="IPR007305">
    <property type="entry name" value="Vesicle_transpt_Got1/SFT2"/>
</dbReference>
<keyword evidence="12" id="KW-1185">Reference proteome</keyword>
<feature type="transmembrane region" description="Helical" evidence="9">
    <location>
        <begin position="77"/>
        <end position="103"/>
    </location>
</feature>
<evidence type="ECO:0000256" key="9">
    <source>
        <dbReference type="RuleBase" id="RU363111"/>
    </source>
</evidence>
<evidence type="ECO:0000256" key="8">
    <source>
        <dbReference type="ARBA" id="ARBA00025800"/>
    </source>
</evidence>
<dbReference type="AlphaFoldDB" id="A0ABD3VJJ2"/>
<dbReference type="Proteomes" id="UP001634394">
    <property type="component" value="Unassembled WGS sequence"/>
</dbReference>
<comment type="caution">
    <text evidence="11">The sequence shown here is derived from an EMBL/GenBank/DDBJ whole genome shotgun (WGS) entry which is preliminary data.</text>
</comment>
<evidence type="ECO:0000256" key="3">
    <source>
        <dbReference type="ARBA" id="ARBA00022448"/>
    </source>
</evidence>
<comment type="subcellular location">
    <subcellularLocation>
        <location evidence="2 9">Membrane</location>
        <topology evidence="2 9">Multi-pass membrane protein</topology>
    </subcellularLocation>
</comment>
<dbReference type="PANTHER" id="PTHR23137:SF36">
    <property type="entry name" value="VESICLE TRANSPORT PROTEIN SFT2C"/>
    <property type="match status" value="1"/>
</dbReference>
<dbReference type="Pfam" id="PF04178">
    <property type="entry name" value="Got1"/>
    <property type="match status" value="1"/>
</dbReference>
<feature type="compositionally biased region" description="Polar residues" evidence="10">
    <location>
        <begin position="12"/>
        <end position="31"/>
    </location>
</feature>
<feature type="transmembrane region" description="Helical" evidence="9">
    <location>
        <begin position="109"/>
        <end position="130"/>
    </location>
</feature>
<evidence type="ECO:0000256" key="1">
    <source>
        <dbReference type="ARBA" id="ARBA00003566"/>
    </source>
</evidence>
<dbReference type="InterPro" id="IPR011691">
    <property type="entry name" value="Vesicle_transpt_SFT2"/>
</dbReference>
<keyword evidence="7 9" id="KW-0472">Membrane</keyword>
<organism evidence="11 12">
    <name type="scientific">Sinanodonta woodiana</name>
    <name type="common">Chinese pond mussel</name>
    <name type="synonym">Anodonta woodiana</name>
    <dbReference type="NCBI Taxonomy" id="1069815"/>
    <lineage>
        <taxon>Eukaryota</taxon>
        <taxon>Metazoa</taxon>
        <taxon>Spiralia</taxon>
        <taxon>Lophotrochozoa</taxon>
        <taxon>Mollusca</taxon>
        <taxon>Bivalvia</taxon>
        <taxon>Autobranchia</taxon>
        <taxon>Heteroconchia</taxon>
        <taxon>Palaeoheterodonta</taxon>
        <taxon>Unionida</taxon>
        <taxon>Unionoidea</taxon>
        <taxon>Unionidae</taxon>
        <taxon>Unioninae</taxon>
        <taxon>Sinanodonta</taxon>
    </lineage>
</organism>
<proteinExistence type="inferred from homology"/>
<protein>
    <recommendedName>
        <fullName evidence="9">Vesicle transport protein</fullName>
    </recommendedName>
</protein>
<evidence type="ECO:0000256" key="7">
    <source>
        <dbReference type="ARBA" id="ARBA00023136"/>
    </source>
</evidence>
<evidence type="ECO:0000313" key="12">
    <source>
        <dbReference type="Proteomes" id="UP001634394"/>
    </source>
</evidence>
<reference evidence="11 12" key="1">
    <citation type="submission" date="2024-11" db="EMBL/GenBank/DDBJ databases">
        <title>Chromosome-level genome assembly of the freshwater bivalve Anodonta woodiana.</title>
        <authorList>
            <person name="Chen X."/>
        </authorList>
    </citation>
    <scope>NUCLEOTIDE SEQUENCE [LARGE SCALE GENOMIC DNA]</scope>
    <source>
        <strain evidence="11">MN2024</strain>
        <tissue evidence="11">Gills</tissue>
    </source>
</reference>
<name>A0ABD3VJJ2_SINWO</name>
<dbReference type="PANTHER" id="PTHR23137">
    <property type="entry name" value="VESICLE TRANSPORT PROTEIN-RELATED"/>
    <property type="match status" value="1"/>
</dbReference>
<gene>
    <name evidence="11" type="ORF">ACJMK2_007397</name>
</gene>
<feature type="region of interest" description="Disordered" evidence="10">
    <location>
        <begin position="1"/>
        <end position="31"/>
    </location>
</feature>
<sequence length="215" mass="23751">MAKINDDLKSYLSRNSSSPTQGFHSESSGSKFSLNSFNPFRKSPTTEDDGSGDVANSWFSQAQRDPICPSLSKKQRILGFVICLLLGTFCFSMACLYIPLLVLKARKFAALYTLGSLFVISSFSMLWGPANHVKHLFSMGRLPFTTAYIGTLFATLYCSLWIKSSILTVICAILQILALVWYIVSYIPGGQTGLKFFTRICYSASSKTVQSILPV</sequence>
<dbReference type="GO" id="GO:0015031">
    <property type="term" value="P:protein transport"/>
    <property type="evidence" value="ECO:0007669"/>
    <property type="project" value="UniProtKB-KW"/>
</dbReference>
<keyword evidence="6 9" id="KW-1133">Transmembrane helix</keyword>
<evidence type="ECO:0000256" key="5">
    <source>
        <dbReference type="ARBA" id="ARBA00022927"/>
    </source>
</evidence>
<feature type="transmembrane region" description="Helical" evidence="9">
    <location>
        <begin position="166"/>
        <end position="187"/>
    </location>
</feature>
<keyword evidence="4 9" id="KW-0812">Transmembrane</keyword>
<evidence type="ECO:0000256" key="2">
    <source>
        <dbReference type="ARBA" id="ARBA00004141"/>
    </source>
</evidence>
<dbReference type="EMBL" id="JBJQND010000011">
    <property type="protein sequence ID" value="KAL3861361.1"/>
    <property type="molecule type" value="Genomic_DNA"/>
</dbReference>
<dbReference type="GO" id="GO:0012505">
    <property type="term" value="C:endomembrane system"/>
    <property type="evidence" value="ECO:0007669"/>
    <property type="project" value="UniProtKB-ARBA"/>
</dbReference>
<keyword evidence="3 9" id="KW-0813">Transport</keyword>
<evidence type="ECO:0000256" key="4">
    <source>
        <dbReference type="ARBA" id="ARBA00022692"/>
    </source>
</evidence>
<feature type="transmembrane region" description="Helical" evidence="9">
    <location>
        <begin position="142"/>
        <end position="160"/>
    </location>
</feature>
<dbReference type="GO" id="GO:0005737">
    <property type="term" value="C:cytoplasm"/>
    <property type="evidence" value="ECO:0007669"/>
    <property type="project" value="UniProtKB-ARBA"/>
</dbReference>